<dbReference type="Gene3D" id="3.90.1720.10">
    <property type="entry name" value="endopeptidase domain like (from Nostoc punctiforme)"/>
    <property type="match status" value="1"/>
</dbReference>
<dbReference type="InterPro" id="IPR038765">
    <property type="entry name" value="Papain-like_cys_pep_sf"/>
</dbReference>
<dbReference type="EMBL" id="SSOD01000003">
    <property type="protein sequence ID" value="THF63439.1"/>
    <property type="molecule type" value="Genomic_DNA"/>
</dbReference>
<dbReference type="AlphaFoldDB" id="A0A4S4AU25"/>
<dbReference type="InterPro" id="IPR000064">
    <property type="entry name" value="NLP_P60_dom"/>
</dbReference>
<evidence type="ECO:0000256" key="3">
    <source>
        <dbReference type="ARBA" id="ARBA00022801"/>
    </source>
</evidence>
<protein>
    <submittedName>
        <fullName evidence="7">NlpC/P60 family protein</fullName>
    </submittedName>
</protein>
<dbReference type="OrthoDB" id="9807055at2"/>
<dbReference type="RefSeq" id="WP_136383890.1">
    <property type="nucleotide sequence ID" value="NZ_SSOD01000003.1"/>
</dbReference>
<comment type="similarity">
    <text evidence="1">Belongs to the peptidase C40 family.</text>
</comment>
<name>A0A4S4AU25_9RHOO</name>
<evidence type="ECO:0000313" key="7">
    <source>
        <dbReference type="EMBL" id="THF63439.1"/>
    </source>
</evidence>
<keyword evidence="2" id="KW-0645">Protease</keyword>
<dbReference type="SUPFAM" id="SSF54001">
    <property type="entry name" value="Cysteine proteinases"/>
    <property type="match status" value="1"/>
</dbReference>
<dbReference type="Proteomes" id="UP000307956">
    <property type="component" value="Unassembled WGS sequence"/>
</dbReference>
<dbReference type="Pfam" id="PF00877">
    <property type="entry name" value="NLPC_P60"/>
    <property type="match status" value="1"/>
</dbReference>
<dbReference type="PANTHER" id="PTHR47053">
    <property type="entry name" value="MUREIN DD-ENDOPEPTIDASE MEPH-RELATED"/>
    <property type="match status" value="1"/>
</dbReference>
<organism evidence="7 8">
    <name type="scientific">Pseudothauera rhizosphaerae</name>
    <dbReference type="NCBI Taxonomy" id="2565932"/>
    <lineage>
        <taxon>Bacteria</taxon>
        <taxon>Pseudomonadati</taxon>
        <taxon>Pseudomonadota</taxon>
        <taxon>Betaproteobacteria</taxon>
        <taxon>Rhodocyclales</taxon>
        <taxon>Zoogloeaceae</taxon>
        <taxon>Pseudothauera</taxon>
    </lineage>
</organism>
<gene>
    <name evidence="7" type="ORF">E6O51_05115</name>
</gene>
<keyword evidence="8" id="KW-1185">Reference proteome</keyword>
<evidence type="ECO:0000259" key="6">
    <source>
        <dbReference type="PROSITE" id="PS51935"/>
    </source>
</evidence>
<dbReference type="PROSITE" id="PS51257">
    <property type="entry name" value="PROKAR_LIPOPROTEIN"/>
    <property type="match status" value="1"/>
</dbReference>
<feature type="region of interest" description="Disordered" evidence="5">
    <location>
        <begin position="35"/>
        <end position="56"/>
    </location>
</feature>
<dbReference type="InterPro" id="IPR051202">
    <property type="entry name" value="Peptidase_C40"/>
</dbReference>
<evidence type="ECO:0000256" key="4">
    <source>
        <dbReference type="ARBA" id="ARBA00022807"/>
    </source>
</evidence>
<evidence type="ECO:0000256" key="1">
    <source>
        <dbReference type="ARBA" id="ARBA00007074"/>
    </source>
</evidence>
<dbReference type="GO" id="GO:0008234">
    <property type="term" value="F:cysteine-type peptidase activity"/>
    <property type="evidence" value="ECO:0007669"/>
    <property type="project" value="UniProtKB-KW"/>
</dbReference>
<keyword evidence="3" id="KW-0378">Hydrolase</keyword>
<feature type="compositionally biased region" description="Polar residues" evidence="5">
    <location>
        <begin position="39"/>
        <end position="56"/>
    </location>
</feature>
<sequence>MRPSAAQPSAPQLRIRHLLPAAAAALLSACTTLPPPTADTSATPRRSAPQNSYFTLEDQSQSREMVIFALGLLDVGYRFGGRNPEAGLDCSGMVSYIVEQVSGQRLPHNAAQIAERTRPIGVADLQPGDLVFFNTQNRRHSHMGVYMGDGRFIHAPSSRGRIRIERLDNPYFAQRIDGARSLLASN</sequence>
<evidence type="ECO:0000256" key="2">
    <source>
        <dbReference type="ARBA" id="ARBA00022670"/>
    </source>
</evidence>
<dbReference type="GO" id="GO:0006508">
    <property type="term" value="P:proteolysis"/>
    <property type="evidence" value="ECO:0007669"/>
    <property type="project" value="UniProtKB-KW"/>
</dbReference>
<dbReference type="PROSITE" id="PS51935">
    <property type="entry name" value="NLPC_P60"/>
    <property type="match status" value="1"/>
</dbReference>
<reference evidence="7 8" key="1">
    <citation type="submission" date="2019-04" db="EMBL/GenBank/DDBJ databases">
        <title>Azoarcus rhizosphaerae sp. nov. isolated from rhizosphere of Ficus religiosa.</title>
        <authorList>
            <person name="Lin S.-Y."/>
            <person name="Hameed A."/>
            <person name="Hsu Y.-H."/>
            <person name="Young C.-C."/>
        </authorList>
    </citation>
    <scope>NUCLEOTIDE SEQUENCE [LARGE SCALE GENOMIC DNA]</scope>
    <source>
        <strain evidence="7 8">CC-YHH848</strain>
    </source>
</reference>
<comment type="caution">
    <text evidence="7">The sequence shown here is derived from an EMBL/GenBank/DDBJ whole genome shotgun (WGS) entry which is preliminary data.</text>
</comment>
<feature type="domain" description="NlpC/P60" evidence="6">
    <location>
        <begin position="59"/>
        <end position="183"/>
    </location>
</feature>
<keyword evidence="4" id="KW-0788">Thiol protease</keyword>
<evidence type="ECO:0000256" key="5">
    <source>
        <dbReference type="SAM" id="MobiDB-lite"/>
    </source>
</evidence>
<proteinExistence type="inferred from homology"/>
<evidence type="ECO:0000313" key="8">
    <source>
        <dbReference type="Proteomes" id="UP000307956"/>
    </source>
</evidence>
<accession>A0A4S4AU25</accession>
<dbReference type="PANTHER" id="PTHR47053:SF1">
    <property type="entry name" value="MUREIN DD-ENDOPEPTIDASE MEPH-RELATED"/>
    <property type="match status" value="1"/>
</dbReference>